<dbReference type="EMBL" id="LFJN01000004">
    <property type="protein sequence ID" value="KPI43755.1"/>
    <property type="molecule type" value="Genomic_DNA"/>
</dbReference>
<dbReference type="GeneID" id="28738723"/>
<accession>A0A0N1H919</accession>
<feature type="domain" description="Xylanolytic transcriptional activator regulatory" evidence="3">
    <location>
        <begin position="16"/>
        <end position="153"/>
    </location>
</feature>
<protein>
    <submittedName>
        <fullName evidence="4">Cutinase transcription factor 1 beta</fullName>
    </submittedName>
</protein>
<organism evidence="4 5">
    <name type="scientific">Cyphellophora attinorum</name>
    <dbReference type="NCBI Taxonomy" id="1664694"/>
    <lineage>
        <taxon>Eukaryota</taxon>
        <taxon>Fungi</taxon>
        <taxon>Dikarya</taxon>
        <taxon>Ascomycota</taxon>
        <taxon>Pezizomycotina</taxon>
        <taxon>Eurotiomycetes</taxon>
        <taxon>Chaetothyriomycetidae</taxon>
        <taxon>Chaetothyriales</taxon>
        <taxon>Cyphellophoraceae</taxon>
        <taxon>Cyphellophora</taxon>
    </lineage>
</organism>
<feature type="region of interest" description="Disordered" evidence="2">
    <location>
        <begin position="497"/>
        <end position="516"/>
    </location>
</feature>
<proteinExistence type="predicted"/>
<keyword evidence="1" id="KW-0539">Nucleus</keyword>
<dbReference type="PANTHER" id="PTHR47425:SF2">
    <property type="entry name" value="FARB-RELATED"/>
    <property type="match status" value="1"/>
</dbReference>
<evidence type="ECO:0000313" key="5">
    <source>
        <dbReference type="Proteomes" id="UP000038010"/>
    </source>
</evidence>
<evidence type="ECO:0000313" key="4">
    <source>
        <dbReference type="EMBL" id="KPI43755.1"/>
    </source>
</evidence>
<dbReference type="PANTHER" id="PTHR47425">
    <property type="entry name" value="FARB-RELATED"/>
    <property type="match status" value="1"/>
</dbReference>
<dbReference type="AlphaFoldDB" id="A0A0N1H919"/>
<dbReference type="InterPro" id="IPR052761">
    <property type="entry name" value="Fungal_Detox/Toxin_TFs"/>
</dbReference>
<comment type="caution">
    <text evidence="4">The sequence shown here is derived from an EMBL/GenBank/DDBJ whole genome shotgun (WGS) entry which is preliminary data.</text>
</comment>
<dbReference type="VEuPathDB" id="FungiDB:AB675_6544"/>
<dbReference type="Pfam" id="PF04082">
    <property type="entry name" value="Fungal_trans"/>
    <property type="match status" value="1"/>
</dbReference>
<dbReference type="GO" id="GO:0008270">
    <property type="term" value="F:zinc ion binding"/>
    <property type="evidence" value="ECO:0007669"/>
    <property type="project" value="InterPro"/>
</dbReference>
<dbReference type="CDD" id="cd12148">
    <property type="entry name" value="fungal_TF_MHR"/>
    <property type="match status" value="1"/>
</dbReference>
<gene>
    <name evidence="4" type="ORF">AB675_6544</name>
</gene>
<evidence type="ECO:0000256" key="2">
    <source>
        <dbReference type="SAM" id="MobiDB-lite"/>
    </source>
</evidence>
<keyword evidence="5" id="KW-1185">Reference proteome</keyword>
<dbReference type="InterPro" id="IPR007219">
    <property type="entry name" value="XnlR_reg_dom"/>
</dbReference>
<name>A0A0N1H919_9EURO</name>
<dbReference type="RefSeq" id="XP_018003718.1">
    <property type="nucleotide sequence ID" value="XM_018146843.1"/>
</dbReference>
<sequence length="561" mass="63258">MPVLDLAQFVHDVTKPDILGNGVSLLLFQSVMFAGSSHCDIKPLRALGFLTRKAARRALYLKTKALYELEYEQNRLYVIQSLAMMTYWYDTPDDQKDSTHWLVIALSLARRGGLDQDMSDMNLSSYQRRMSRRIWWACVSRDAQCALGLKGPLALQFLDPEIPPLTVDDFELGDVPEDAEAQFGYWPPLKHRLLRLASVAQCTLQVHLRSIFTKQYRLGAYRRRSADTGGKSSKMVLLPVTNQTTRDGLQRLDQDLRTWRSSLPPELQDTELTPDISEPAFEPFVVFRSFLHMLYHTCFIMIYRPWLPVKPQSDSFSADAALQDKAQGIVRDSAHAITDIAIELHQLDLARLLPQISLATLLAAAVSHACDIFCASEQMHRAGLRAFGQCTHLMNELRENFYSADFSADFCKILAQARRFSEVSRPDMASREWIGDGFDDQISRLSANWGYPLPSRGATPPTERQENIAARVVNRPAPDALDPQETVYDMNAEATTGNMRPSWAMDGESNRAYGDNHQSSQDVRYAFDATFWDETVDLLGIPVAGFQPGLFESLGLEGVSM</sequence>
<dbReference type="GO" id="GO:0003677">
    <property type="term" value="F:DNA binding"/>
    <property type="evidence" value="ECO:0007669"/>
    <property type="project" value="InterPro"/>
</dbReference>
<reference evidence="4 5" key="1">
    <citation type="submission" date="2015-06" db="EMBL/GenBank/DDBJ databases">
        <title>Draft genome of the ant-associated black yeast Phialophora attae CBS 131958.</title>
        <authorList>
            <person name="Moreno L.F."/>
            <person name="Stielow B.J."/>
            <person name="de Hoog S."/>
            <person name="Vicente V.A."/>
            <person name="Weiss V.A."/>
            <person name="de Vries M."/>
            <person name="Cruz L.M."/>
            <person name="Souza E.M."/>
        </authorList>
    </citation>
    <scope>NUCLEOTIDE SEQUENCE [LARGE SCALE GENOMIC DNA]</scope>
    <source>
        <strain evidence="4 5">CBS 131958</strain>
    </source>
</reference>
<dbReference type="OrthoDB" id="4451586at2759"/>
<evidence type="ECO:0000256" key="1">
    <source>
        <dbReference type="ARBA" id="ARBA00023242"/>
    </source>
</evidence>
<dbReference type="Proteomes" id="UP000038010">
    <property type="component" value="Unassembled WGS sequence"/>
</dbReference>
<dbReference type="STRING" id="1664694.A0A0N1H919"/>
<dbReference type="GO" id="GO:0006351">
    <property type="term" value="P:DNA-templated transcription"/>
    <property type="evidence" value="ECO:0007669"/>
    <property type="project" value="InterPro"/>
</dbReference>
<evidence type="ECO:0000259" key="3">
    <source>
        <dbReference type="Pfam" id="PF04082"/>
    </source>
</evidence>